<reference evidence="2" key="1">
    <citation type="journal article" date="2011" name="Nat. Biotechnol.">
        <title>The genomic sequence of the Chinese hamster ovary (CHO)-K1 cell line.</title>
        <authorList>
            <person name="Xu X."/>
            <person name="Nagarajan H."/>
            <person name="Lewis N.E."/>
            <person name="Pan S."/>
            <person name="Cai Z."/>
            <person name="Liu X."/>
            <person name="Chen W."/>
            <person name="Xie M."/>
            <person name="Wang W."/>
            <person name="Hammond S."/>
            <person name="Andersen M.R."/>
            <person name="Neff N."/>
            <person name="Passarelli B."/>
            <person name="Koh W."/>
            <person name="Fan H.C."/>
            <person name="Wang J."/>
            <person name="Gui Y."/>
            <person name="Lee K.H."/>
            <person name="Betenbaugh M.J."/>
            <person name="Quake S.R."/>
            <person name="Famili I."/>
            <person name="Palsson B.O."/>
            <person name="Wang J."/>
        </authorList>
    </citation>
    <scope>NUCLEOTIDE SEQUENCE [LARGE SCALE GENOMIC DNA]</scope>
    <source>
        <strain evidence="2">CHO K1 cell line</strain>
    </source>
</reference>
<name>G3IPZ3_CRIGR</name>
<gene>
    <name evidence="1" type="ORF">I79_026078</name>
</gene>
<evidence type="ECO:0000313" key="1">
    <source>
        <dbReference type="EMBL" id="EGV91277.1"/>
    </source>
</evidence>
<sequence>MRSMLIALKSILPWAPQQEQQEQVPCLLHRGRGALESWAEEVWTGQLPSSAQVPDGECAVPRPPRYQFPPTSVVTAGTWPTSLSNLHRVRSQKVPWVTHQH</sequence>
<accession>G3IPZ3</accession>
<dbReference type="InParanoid" id="G3IPZ3"/>
<dbReference type="Proteomes" id="UP000001075">
    <property type="component" value="Unassembled WGS sequence"/>
</dbReference>
<protein>
    <submittedName>
        <fullName evidence="1">Uncharacterized protein</fullName>
    </submittedName>
</protein>
<organism evidence="1 2">
    <name type="scientific">Cricetulus griseus</name>
    <name type="common">Chinese hamster</name>
    <name type="synonym">Cricetulus barabensis griseus</name>
    <dbReference type="NCBI Taxonomy" id="10029"/>
    <lineage>
        <taxon>Eukaryota</taxon>
        <taxon>Metazoa</taxon>
        <taxon>Chordata</taxon>
        <taxon>Craniata</taxon>
        <taxon>Vertebrata</taxon>
        <taxon>Euteleostomi</taxon>
        <taxon>Mammalia</taxon>
        <taxon>Eutheria</taxon>
        <taxon>Euarchontoglires</taxon>
        <taxon>Glires</taxon>
        <taxon>Rodentia</taxon>
        <taxon>Myomorpha</taxon>
        <taxon>Muroidea</taxon>
        <taxon>Cricetidae</taxon>
        <taxon>Cricetinae</taxon>
        <taxon>Cricetulus</taxon>
    </lineage>
</organism>
<proteinExistence type="predicted"/>
<evidence type="ECO:0000313" key="2">
    <source>
        <dbReference type="Proteomes" id="UP000001075"/>
    </source>
</evidence>
<dbReference type="AlphaFoldDB" id="G3IPZ3"/>
<dbReference type="EMBL" id="JH019823">
    <property type="protein sequence ID" value="EGV91277.1"/>
    <property type="molecule type" value="Genomic_DNA"/>
</dbReference>